<evidence type="ECO:0000313" key="10">
    <source>
        <dbReference type="Proteomes" id="UP001317742"/>
    </source>
</evidence>
<dbReference type="InterPro" id="IPR009000">
    <property type="entry name" value="Transl_B-barrel_sf"/>
</dbReference>
<dbReference type="NCBIfam" id="TIGR02273">
    <property type="entry name" value="16S_RimM"/>
    <property type="match status" value="1"/>
</dbReference>
<dbReference type="PANTHER" id="PTHR33692">
    <property type="entry name" value="RIBOSOME MATURATION FACTOR RIMM"/>
    <property type="match status" value="1"/>
</dbReference>
<accession>A0ABM8B1V2</accession>
<evidence type="ECO:0000256" key="1">
    <source>
        <dbReference type="ARBA" id="ARBA00022490"/>
    </source>
</evidence>
<comment type="domain">
    <text evidence="5">The PRC barrel domain binds ribosomal protein uS19.</text>
</comment>
<dbReference type="InterPro" id="IPR011961">
    <property type="entry name" value="RimM"/>
</dbReference>
<evidence type="ECO:0000313" key="9">
    <source>
        <dbReference type="EMBL" id="BDQ37575.1"/>
    </source>
</evidence>
<dbReference type="RefSeq" id="WP_281760094.1">
    <property type="nucleotide sequence ID" value="NZ_AP026709.1"/>
</dbReference>
<feature type="region of interest" description="Disordered" evidence="6">
    <location>
        <begin position="173"/>
        <end position="201"/>
    </location>
</feature>
<organism evidence="9 10">
    <name type="scientific">Pseudodesulfovibrio nedwellii</name>
    <dbReference type="NCBI Taxonomy" id="2973072"/>
    <lineage>
        <taxon>Bacteria</taxon>
        <taxon>Pseudomonadati</taxon>
        <taxon>Thermodesulfobacteriota</taxon>
        <taxon>Desulfovibrionia</taxon>
        <taxon>Desulfovibrionales</taxon>
        <taxon>Desulfovibrionaceae</taxon>
    </lineage>
</organism>
<keyword evidence="4 5" id="KW-0143">Chaperone</keyword>
<evidence type="ECO:0000256" key="4">
    <source>
        <dbReference type="ARBA" id="ARBA00023186"/>
    </source>
</evidence>
<name>A0ABM8B1V2_9BACT</name>
<dbReference type="HAMAP" id="MF_00014">
    <property type="entry name" value="Ribosome_mat_RimM"/>
    <property type="match status" value="1"/>
</dbReference>
<keyword evidence="10" id="KW-1185">Reference proteome</keyword>
<comment type="subunit">
    <text evidence="5">Binds ribosomal protein uS19.</text>
</comment>
<feature type="domain" description="Ribosome maturation factor RimM PRC barrel" evidence="8">
    <location>
        <begin position="108"/>
        <end position="174"/>
    </location>
</feature>
<evidence type="ECO:0000256" key="3">
    <source>
        <dbReference type="ARBA" id="ARBA00022552"/>
    </source>
</evidence>
<evidence type="ECO:0000259" key="8">
    <source>
        <dbReference type="Pfam" id="PF24986"/>
    </source>
</evidence>
<comment type="subcellular location">
    <subcellularLocation>
        <location evidence="5">Cytoplasm</location>
    </subcellularLocation>
</comment>
<dbReference type="Proteomes" id="UP001317742">
    <property type="component" value="Chromosome"/>
</dbReference>
<dbReference type="SUPFAM" id="SSF50447">
    <property type="entry name" value="Translation proteins"/>
    <property type="match status" value="1"/>
</dbReference>
<dbReference type="Gene3D" id="2.30.30.240">
    <property type="entry name" value="PRC-barrel domain"/>
    <property type="match status" value="1"/>
</dbReference>
<dbReference type="SUPFAM" id="SSF50346">
    <property type="entry name" value="PRC-barrel domain"/>
    <property type="match status" value="1"/>
</dbReference>
<evidence type="ECO:0000259" key="7">
    <source>
        <dbReference type="Pfam" id="PF01782"/>
    </source>
</evidence>
<feature type="compositionally biased region" description="Basic residues" evidence="6">
    <location>
        <begin position="185"/>
        <end position="201"/>
    </location>
</feature>
<reference evidence="9 10" key="1">
    <citation type="submission" date="2022-08" db="EMBL/GenBank/DDBJ databases">
        <title>Genome Sequence of the sulphate-reducing bacterium, Pseudodesulfovibrio sp. SYK.</title>
        <authorList>
            <person name="Kondo R."/>
            <person name="Kataoka T."/>
        </authorList>
    </citation>
    <scope>NUCLEOTIDE SEQUENCE [LARGE SCALE GENOMIC DNA]</scope>
    <source>
        <strain evidence="9 10">SYK</strain>
    </source>
</reference>
<keyword evidence="3 5" id="KW-0698">rRNA processing</keyword>
<dbReference type="EMBL" id="AP026709">
    <property type="protein sequence ID" value="BDQ37575.1"/>
    <property type="molecule type" value="Genomic_DNA"/>
</dbReference>
<comment type="similarity">
    <text evidence="5">Belongs to the RimM family.</text>
</comment>
<sequence>MTIKQSAKGFIPVGGVVKPHGIRGEFCIKSYADSPSIFGAIDALYLQDGNKSPKPITVGSWREHKGLVLLTAQGVTDRDQADALRGRTVLVREEDLPELDGDEHYFYQMIGCRVVLTDGADVGELKGYYETGEQDTWVIVNDAGTEILLPAVPEFVLDIDLDEELITIEPPEGLLDLYLNPEPPKKKKKRRPPRNKKPKQS</sequence>
<proteinExistence type="inferred from homology"/>
<dbReference type="Gene3D" id="2.40.30.60">
    <property type="entry name" value="RimM"/>
    <property type="match status" value="1"/>
</dbReference>
<evidence type="ECO:0000256" key="6">
    <source>
        <dbReference type="SAM" id="MobiDB-lite"/>
    </source>
</evidence>
<evidence type="ECO:0000256" key="5">
    <source>
        <dbReference type="HAMAP-Rule" id="MF_00014"/>
    </source>
</evidence>
<keyword evidence="2 5" id="KW-0690">Ribosome biogenesis</keyword>
<dbReference type="PANTHER" id="PTHR33692:SF1">
    <property type="entry name" value="RIBOSOME MATURATION FACTOR RIMM"/>
    <property type="match status" value="1"/>
</dbReference>
<feature type="domain" description="RimM N-terminal" evidence="7">
    <location>
        <begin position="13"/>
        <end position="94"/>
    </location>
</feature>
<dbReference type="InterPro" id="IPR002676">
    <property type="entry name" value="RimM_N"/>
</dbReference>
<keyword evidence="1 5" id="KW-0963">Cytoplasm</keyword>
<evidence type="ECO:0000256" key="2">
    <source>
        <dbReference type="ARBA" id="ARBA00022517"/>
    </source>
</evidence>
<dbReference type="InterPro" id="IPR011033">
    <property type="entry name" value="PRC_barrel-like_sf"/>
</dbReference>
<dbReference type="Pfam" id="PF24986">
    <property type="entry name" value="PRC_RimM"/>
    <property type="match status" value="1"/>
</dbReference>
<dbReference type="InterPro" id="IPR056792">
    <property type="entry name" value="PRC_RimM"/>
</dbReference>
<gene>
    <name evidence="5 9" type="primary">rimM</name>
    <name evidence="9" type="ORF">SYK_19350</name>
</gene>
<dbReference type="Pfam" id="PF01782">
    <property type="entry name" value="RimM"/>
    <property type="match status" value="1"/>
</dbReference>
<dbReference type="InterPro" id="IPR036976">
    <property type="entry name" value="RimM_N_sf"/>
</dbReference>
<protein>
    <recommendedName>
        <fullName evidence="5">Ribosome maturation factor RimM</fullName>
    </recommendedName>
</protein>
<comment type="function">
    <text evidence="5">An accessory protein needed during the final step in the assembly of 30S ribosomal subunit, possibly for assembly of the head region. Essential for efficient processing of 16S rRNA. May be needed both before and after RbfA during the maturation of 16S rRNA. It has affinity for free ribosomal 30S subunits but not for 70S ribosomes.</text>
</comment>